<comment type="caution">
    <text evidence="2">The sequence shown here is derived from an EMBL/GenBank/DDBJ whole genome shotgun (WGS) entry which is preliminary data.</text>
</comment>
<reference evidence="2" key="1">
    <citation type="submission" date="2022-06" db="EMBL/GenBank/DDBJ databases">
        <title>Uncovering the hologenomic basis of an extraordinary plant invasion.</title>
        <authorList>
            <person name="Bieker V.C."/>
            <person name="Martin M.D."/>
            <person name="Gilbert T."/>
            <person name="Hodgins K."/>
            <person name="Battlay P."/>
            <person name="Petersen B."/>
            <person name="Wilson J."/>
        </authorList>
    </citation>
    <scope>NUCLEOTIDE SEQUENCE</scope>
    <source>
        <strain evidence="2">AA19_3_7</strain>
        <tissue evidence="2">Leaf</tissue>
    </source>
</reference>
<evidence type="ECO:0000313" key="2">
    <source>
        <dbReference type="EMBL" id="KAI7742541.1"/>
    </source>
</evidence>
<feature type="region of interest" description="Disordered" evidence="1">
    <location>
        <begin position="1"/>
        <end position="42"/>
    </location>
</feature>
<evidence type="ECO:0000256" key="1">
    <source>
        <dbReference type="SAM" id="MobiDB-lite"/>
    </source>
</evidence>
<feature type="compositionally biased region" description="Basic residues" evidence="1">
    <location>
        <begin position="1"/>
        <end position="11"/>
    </location>
</feature>
<gene>
    <name evidence="2" type="ORF">M8C21_027930</name>
</gene>
<feature type="non-terminal residue" evidence="2">
    <location>
        <position position="117"/>
    </location>
</feature>
<proteinExistence type="predicted"/>
<sequence>REVHNKKRRRVGGATTGGGRFRRREAFGCTSTTTASPSNPHRIPPSALIYLCVQHRNPSRRGYVGSDGQNLAMLQYSSEGFIHHLCTRWNRDAVNLFLMPLSSVNKFLMPLSWLSNR</sequence>
<dbReference type="Proteomes" id="UP001206925">
    <property type="component" value="Unassembled WGS sequence"/>
</dbReference>
<evidence type="ECO:0000313" key="3">
    <source>
        <dbReference type="Proteomes" id="UP001206925"/>
    </source>
</evidence>
<dbReference type="EMBL" id="JAMZMK010007964">
    <property type="protein sequence ID" value="KAI7742541.1"/>
    <property type="molecule type" value="Genomic_DNA"/>
</dbReference>
<accession>A0AAD5GJK8</accession>
<name>A0AAD5GJK8_AMBAR</name>
<dbReference type="AlphaFoldDB" id="A0AAD5GJK8"/>
<keyword evidence="3" id="KW-1185">Reference proteome</keyword>
<organism evidence="2 3">
    <name type="scientific">Ambrosia artemisiifolia</name>
    <name type="common">Common ragweed</name>
    <dbReference type="NCBI Taxonomy" id="4212"/>
    <lineage>
        <taxon>Eukaryota</taxon>
        <taxon>Viridiplantae</taxon>
        <taxon>Streptophyta</taxon>
        <taxon>Embryophyta</taxon>
        <taxon>Tracheophyta</taxon>
        <taxon>Spermatophyta</taxon>
        <taxon>Magnoliopsida</taxon>
        <taxon>eudicotyledons</taxon>
        <taxon>Gunneridae</taxon>
        <taxon>Pentapetalae</taxon>
        <taxon>asterids</taxon>
        <taxon>campanulids</taxon>
        <taxon>Asterales</taxon>
        <taxon>Asteraceae</taxon>
        <taxon>Asteroideae</taxon>
        <taxon>Heliantheae alliance</taxon>
        <taxon>Heliantheae</taxon>
        <taxon>Ambrosia</taxon>
    </lineage>
</organism>
<protein>
    <submittedName>
        <fullName evidence="2">Uncharacterized protein</fullName>
    </submittedName>
</protein>
<feature type="compositionally biased region" description="Polar residues" evidence="1">
    <location>
        <begin position="29"/>
        <end position="39"/>
    </location>
</feature>